<reference evidence="1" key="1">
    <citation type="journal article" date="2015" name="BMC Genomics">
        <title>Genome mining reveals unlocked bioactive potential of marine Gram-negative bacteria.</title>
        <authorList>
            <person name="Machado H."/>
            <person name="Sonnenschein E.C."/>
            <person name="Melchiorsen J."/>
            <person name="Gram L."/>
        </authorList>
    </citation>
    <scope>NUCLEOTIDE SEQUENCE</scope>
    <source>
        <strain evidence="1">S2052</strain>
    </source>
</reference>
<sequence>MGYRITPKPKGNLTLAWKTWANHFSKLRQLYEQGTPIKGIAQYVKRWLSWASGGVTLNLPASLQQGFNSALGREVKGLLGWYGGDEFTAG</sequence>
<organism evidence="1">
    <name type="scientific">Vibrio coralliilyticus</name>
    <dbReference type="NCBI Taxonomy" id="190893"/>
    <lineage>
        <taxon>Bacteria</taxon>
        <taxon>Pseudomonadati</taxon>
        <taxon>Pseudomonadota</taxon>
        <taxon>Gammaproteobacteria</taxon>
        <taxon>Vibrionales</taxon>
        <taxon>Vibrionaceae</taxon>
        <taxon>Vibrio</taxon>
    </lineage>
</organism>
<proteinExistence type="predicted"/>
<gene>
    <name evidence="1" type="ORF">TW71_18660</name>
</gene>
<name>A0A837G2P1_9VIBR</name>
<comment type="caution">
    <text evidence="1">The sequence shown here is derived from an EMBL/GenBank/DDBJ whole genome shotgun (WGS) entry which is preliminary data.</text>
</comment>
<accession>A0A837G2P1</accession>
<evidence type="ECO:0000313" key="1">
    <source>
        <dbReference type="EMBL" id="KJY69292.1"/>
    </source>
</evidence>
<dbReference type="KEGG" id="vct:JV59_33310"/>
<dbReference type="AlphaFoldDB" id="A0A837G2P1"/>
<protein>
    <submittedName>
        <fullName evidence="1">Uncharacterized protein</fullName>
    </submittedName>
</protein>
<dbReference type="EMBL" id="JXXR01000020">
    <property type="protein sequence ID" value="KJY69292.1"/>
    <property type="molecule type" value="Genomic_DNA"/>
</dbReference>